<organism evidence="2 3">
    <name type="scientific">Arthrobacter alpinus</name>
    <dbReference type="NCBI Taxonomy" id="656366"/>
    <lineage>
        <taxon>Bacteria</taxon>
        <taxon>Bacillati</taxon>
        <taxon>Actinomycetota</taxon>
        <taxon>Actinomycetes</taxon>
        <taxon>Micrococcales</taxon>
        <taxon>Micrococcaceae</taxon>
        <taxon>Arthrobacter</taxon>
    </lineage>
</organism>
<evidence type="ECO:0000313" key="3">
    <source>
        <dbReference type="Proteomes" id="UP000182725"/>
    </source>
</evidence>
<gene>
    <name evidence="2" type="ORF">SAMN04489740_0674</name>
</gene>
<dbReference type="EMBL" id="FNTV01000001">
    <property type="protein sequence ID" value="SEE10776.1"/>
    <property type="molecule type" value="Genomic_DNA"/>
</dbReference>
<evidence type="ECO:0000256" key="1">
    <source>
        <dbReference type="SAM" id="Phobius"/>
    </source>
</evidence>
<keyword evidence="1" id="KW-0472">Membrane</keyword>
<feature type="transmembrane region" description="Helical" evidence="1">
    <location>
        <begin position="15"/>
        <end position="37"/>
    </location>
</feature>
<dbReference type="Proteomes" id="UP000182725">
    <property type="component" value="Unassembled WGS sequence"/>
</dbReference>
<accession>A0A1H5G4W6</accession>
<name>A0A1H5G4W6_9MICC</name>
<keyword evidence="1" id="KW-0812">Transmembrane</keyword>
<dbReference type="AlphaFoldDB" id="A0A1H5G4W6"/>
<evidence type="ECO:0000313" key="2">
    <source>
        <dbReference type="EMBL" id="SEE10776.1"/>
    </source>
</evidence>
<sequence length="156" mass="17062">MPTDGTFYAPVGYSAWWPLAGAAILVLCLGWCAWIWISTRAQPSADVPGFIAPRNAETVRRKYLMLISSIEQRHSTGALTGRAAHLELSLAVRTFVHEMTGVKAQRMTLKQLRDHQLPLVADAVEQFYPGEFAAYSEQPSVAASAQAAGSVVSSWR</sequence>
<protein>
    <submittedName>
        <fullName evidence="2">Uncharacterized protein</fullName>
    </submittedName>
</protein>
<keyword evidence="1" id="KW-1133">Transmembrane helix</keyword>
<dbReference type="RefSeq" id="WP_074710469.1">
    <property type="nucleotide sequence ID" value="NZ_FNTV01000001.1"/>
</dbReference>
<proteinExistence type="predicted"/>
<reference evidence="2 3" key="1">
    <citation type="submission" date="2016-10" db="EMBL/GenBank/DDBJ databases">
        <authorList>
            <person name="de Groot N.N."/>
        </authorList>
    </citation>
    <scope>NUCLEOTIDE SEQUENCE [LARGE SCALE GENOMIC DNA]</scope>
    <source>
        <strain evidence="2 3">DSM 22274</strain>
    </source>
</reference>